<organism evidence="3 4">
    <name type="scientific">Algoriphagus aquaeductus</name>
    <dbReference type="NCBI Taxonomy" id="475299"/>
    <lineage>
        <taxon>Bacteria</taxon>
        <taxon>Pseudomonadati</taxon>
        <taxon>Bacteroidota</taxon>
        <taxon>Cytophagia</taxon>
        <taxon>Cytophagales</taxon>
        <taxon>Cyclobacteriaceae</taxon>
        <taxon>Algoriphagus</taxon>
    </lineage>
</organism>
<feature type="transmembrane region" description="Helical" evidence="2">
    <location>
        <begin position="230"/>
        <end position="250"/>
    </location>
</feature>
<feature type="transmembrane region" description="Helical" evidence="2">
    <location>
        <begin position="325"/>
        <end position="348"/>
    </location>
</feature>
<dbReference type="RefSeq" id="WP_111394261.1">
    <property type="nucleotide sequence ID" value="NZ_QKTX01000014.1"/>
</dbReference>
<dbReference type="OrthoDB" id="9811974at2"/>
<name>A0A326RNF1_9BACT</name>
<protein>
    <recommendedName>
        <fullName evidence="5">NnrS protein</fullName>
    </recommendedName>
</protein>
<dbReference type="EMBL" id="QKTX01000014">
    <property type="protein sequence ID" value="PZV79658.1"/>
    <property type="molecule type" value="Genomic_DNA"/>
</dbReference>
<accession>A0A326RNF1</accession>
<reference evidence="3 4" key="1">
    <citation type="submission" date="2018-06" db="EMBL/GenBank/DDBJ databases">
        <title>Genomic Encyclopedia of Archaeal and Bacterial Type Strains, Phase II (KMG-II): from individual species to whole genera.</title>
        <authorList>
            <person name="Goeker M."/>
        </authorList>
    </citation>
    <scope>NUCLEOTIDE SEQUENCE [LARGE SCALE GENOMIC DNA]</scope>
    <source>
        <strain evidence="3 4">T4</strain>
    </source>
</reference>
<feature type="transmembrane region" description="Helical" evidence="2">
    <location>
        <begin position="200"/>
        <end position="218"/>
    </location>
</feature>
<feature type="transmembrane region" description="Helical" evidence="2">
    <location>
        <begin position="12"/>
        <end position="35"/>
    </location>
</feature>
<feature type="transmembrane region" description="Helical" evidence="2">
    <location>
        <begin position="92"/>
        <end position="109"/>
    </location>
</feature>
<keyword evidence="2" id="KW-0472">Membrane</keyword>
<sequence>MSSAILKPYHLLPLVFISLVLGISGGWIRLGHLVLPGSESAAQHGLLMTGGFLGTLISIERAMVMEKKMWLIIPILTGVSMLPISMGYSEVGMILLMIGSLGLSLIMHLQTLKHPKFHTALLYGGAASWFIGNFLAWQTGLIAAGSTWWIGFLLFTIVGERLELSQFLPVPSWSKNALKSILALFTLGLIIPFHAWGNEIMGISALLISAWLLVFDMAKVAARKTAQFRYIGMGLRVGYVWLGLHGLILLGMENHSLYYDLMLHTFFLGFTFSMIWAHAPIIFPTIFGIRETPYHSILWITWFGFQVSLLGRIAASILGEFQLRQFFGVANGYLILLQFLLMIGVVIWKIRQNKRIPPVGNSSHQGELKKRSFLHTSA</sequence>
<gene>
    <name evidence="3" type="ORF">CLV31_11491</name>
</gene>
<evidence type="ECO:0000256" key="2">
    <source>
        <dbReference type="SAM" id="Phobius"/>
    </source>
</evidence>
<evidence type="ECO:0000313" key="4">
    <source>
        <dbReference type="Proteomes" id="UP000248917"/>
    </source>
</evidence>
<comment type="caution">
    <text evidence="3">The sequence shown here is derived from an EMBL/GenBank/DDBJ whole genome shotgun (WGS) entry which is preliminary data.</text>
</comment>
<proteinExistence type="predicted"/>
<feature type="region of interest" description="Disordered" evidence="1">
    <location>
        <begin position="359"/>
        <end position="378"/>
    </location>
</feature>
<keyword evidence="2" id="KW-0812">Transmembrane</keyword>
<dbReference type="Proteomes" id="UP000248917">
    <property type="component" value="Unassembled WGS sequence"/>
</dbReference>
<feature type="transmembrane region" description="Helical" evidence="2">
    <location>
        <begin position="262"/>
        <end position="287"/>
    </location>
</feature>
<feature type="transmembrane region" description="Helical" evidence="2">
    <location>
        <begin position="69"/>
        <end position="86"/>
    </location>
</feature>
<evidence type="ECO:0000256" key="1">
    <source>
        <dbReference type="SAM" id="MobiDB-lite"/>
    </source>
</evidence>
<dbReference type="AlphaFoldDB" id="A0A326RNF1"/>
<feature type="transmembrane region" description="Helical" evidence="2">
    <location>
        <begin position="299"/>
        <end position="319"/>
    </location>
</feature>
<feature type="transmembrane region" description="Helical" evidence="2">
    <location>
        <begin position="41"/>
        <end position="57"/>
    </location>
</feature>
<keyword evidence="4" id="KW-1185">Reference proteome</keyword>
<evidence type="ECO:0008006" key="5">
    <source>
        <dbReference type="Google" id="ProtNLM"/>
    </source>
</evidence>
<keyword evidence="2" id="KW-1133">Transmembrane helix</keyword>
<evidence type="ECO:0000313" key="3">
    <source>
        <dbReference type="EMBL" id="PZV79658.1"/>
    </source>
</evidence>